<keyword evidence="5" id="KW-0963">Cytoplasm</keyword>
<name>A0A9W8L349_9FUNG</name>
<evidence type="ECO:0000256" key="3">
    <source>
        <dbReference type="ARBA" id="ARBA00015817"/>
    </source>
</evidence>
<evidence type="ECO:0000259" key="6">
    <source>
        <dbReference type="Pfam" id="PF13890"/>
    </source>
</evidence>
<sequence length="1757" mass="194582">MSYDMAEEEDDNFELVDYTAASPWEKFVASVENQLCKLGVNDGKSGNFAIDELSAKCSSLLVKHRQYRSAVLGQVSALCTKVAPLSYRGASYALTLSIHPLMATGRSSLDKLALFDSHFASIHVPELEIDNSQSELEPAWHPLHRWTGSSVLIYVQYQGDDSDWTDGEAGGGVNLGGDYSISLETAKLLMSSMNIAAQNVQCQLPIFVPVGDAWRCLFTGRLLGRAERALAGGESGVVAFVRKIETVCLPHAPTPYLQLNGLLELYTNSFRILAYAPQIDDIRGGDNGSRSSAEIGHEWDFVSSVVNLAALHTYRLKNTYSRDWNSSSSDFYCRAGDLNVGPANDPLRLLTLSALFQQAPCGTYIDPQSLGRDRLYLKTATAWHLSANMFPADRERTMLTEALEDAFAAWAQLASEANRHRHLSLSEQMEAHAEVTSDMLIDLFGPSTTTQQIIPPGRDVEAEDVEATARLQAQLEQTFADVYANDDVASRPLSIPQLLARMPLGAAVPHNSLLWRLSEIILVTTAKRSAEFWRAPSSMTFLRLLWAMALKEIRWRWENERFLPRIQTSAECRASREGLRSGTETPKSSAAASQSASDVLEMASARFSVHLQYALAYQKLEMLNCCLERKLTRGGRPANAHTGTNAALVVADNRHSLDGDADRMTSSEGDGLAQRIRMHVKDQIRKRIGETGVDIGQRAWAQGSRIRRPIGRLLNSMRPLDGLTSSARSHSPTQSTAADLDEFEEIKAYESYASDSDGFVSAEDVNDEASTPSALARISDGAPAASSPVNMRLPANAVRRRSDSEEPVGGLPISGRSIGEANYVDLALSSSVDSTSGFHHVSDVYEREHPVPLSDECASPSPTRARNHISATQASDEAAACEQAGDDERLGGLYPSETLRLLDSDEPLWIPKIQMPPVMTEDMLREREAILIGFGTSSEGAQQRAQLQCADLISDMESFKAANPGCTLADFVRWHSPRDWIVPESKSEKDGCLSTRMAGGGDGNLWQQMWAAARRVPADKQKLLFDFEMEAEKALHYLEGIPVYSLFATLLPIVFAIAYERLYKQPVVHRMPVLRERLSVLGLKIAQQVDWTTADPENSMFSSLMDDLEDLEVQTSRCVSLLHKFPEQYSLVQSLVANGQATVDDRKVQKAVLKALSRYNISSTAPTRREYVLSSNLLGLRSAVDSGSAVDSASQQRMYVAIDNDRSIRVVYGRVKAQGAVCEPAKHTPSSIDHVAGSSRLWYDDVRPDYYAFRELQIPLLLDLVSIPGKAIATCNSWPRRLADIDHPTSHQAKELDITLNVHDIYLGKSLQQLSNAPYEGCAFPLACIIRFHLAVDDKPGQTYEVHPPDIAANIAAFAQRIREVAPRVGEVYVDNDDKLQNLPMFQDAHLADLIRQLFGIVKTTVIRYVNATLLGSMGMERVHDLVRLECCLEYDVSNYLSLICQNAQTLQTLSIIAIETADYTGLFRDLDSGKYLEYPCLHALHFFSFYDPSVQVRPSFTGAVPFPNLQHLSLSATHLIGDDVFFRGNAATLEYLRLELHPYTVEVLKQYRVFTPTSHPKLQCVKLDRQSDYLGGVFDTTDAYLRFVMDMAPNASVRVIPNLSWPEAEVSSTLLILGDYKGIQILSMADATLSIWSAISLIQSLPLLSDLHTLAPTLGELPPSVQKGELASYVHTTYAPMGRRLRCWQMSGSCNYEEVATCMLLLALACPNFDYAAVDNKQREKPMEAMRVKIDEPELSEDAPRLRRLLFNGWQG</sequence>
<evidence type="ECO:0000313" key="7">
    <source>
        <dbReference type="EMBL" id="KAJ2687538.1"/>
    </source>
</evidence>
<dbReference type="PANTHER" id="PTHR21422">
    <property type="entry name" value="RAB3 GTPASE-ACTIVATING PROTEIN CATALYTIC SUBUNIT"/>
    <property type="match status" value="1"/>
</dbReference>
<evidence type="ECO:0000256" key="2">
    <source>
        <dbReference type="ARBA" id="ARBA00008856"/>
    </source>
</evidence>
<dbReference type="GO" id="GO:0005096">
    <property type="term" value="F:GTPase activator activity"/>
    <property type="evidence" value="ECO:0007669"/>
    <property type="project" value="UniProtKB-KW"/>
</dbReference>
<accession>A0A9W8L349</accession>
<dbReference type="InterPro" id="IPR045700">
    <property type="entry name" value="Rab3GAP1"/>
</dbReference>
<evidence type="ECO:0000256" key="4">
    <source>
        <dbReference type="ARBA" id="ARBA00022468"/>
    </source>
</evidence>
<comment type="similarity">
    <text evidence="2">Belongs to the Rab3-GAP catalytic subunit family.</text>
</comment>
<dbReference type="EMBL" id="JANBTX010000069">
    <property type="protein sequence ID" value="KAJ2687538.1"/>
    <property type="molecule type" value="Genomic_DNA"/>
</dbReference>
<evidence type="ECO:0000256" key="5">
    <source>
        <dbReference type="ARBA" id="ARBA00022490"/>
    </source>
</evidence>
<comment type="subcellular location">
    <subcellularLocation>
        <location evidence="1">Cytoplasm</location>
    </subcellularLocation>
</comment>
<dbReference type="InterPro" id="IPR026147">
    <property type="entry name" value="Rab3GAP1_conserved"/>
</dbReference>
<organism evidence="7 8">
    <name type="scientific">Coemansia spiralis</name>
    <dbReference type="NCBI Taxonomy" id="417178"/>
    <lineage>
        <taxon>Eukaryota</taxon>
        <taxon>Fungi</taxon>
        <taxon>Fungi incertae sedis</taxon>
        <taxon>Zoopagomycota</taxon>
        <taxon>Kickxellomycotina</taxon>
        <taxon>Kickxellomycetes</taxon>
        <taxon>Kickxellales</taxon>
        <taxon>Kickxellaceae</taxon>
        <taxon>Coemansia</taxon>
    </lineage>
</organism>
<protein>
    <recommendedName>
        <fullName evidence="3">Rab3 GTPase-activating protein catalytic subunit</fullName>
    </recommendedName>
</protein>
<evidence type="ECO:0000256" key="1">
    <source>
        <dbReference type="ARBA" id="ARBA00004496"/>
    </source>
</evidence>
<comment type="caution">
    <text evidence="7">The sequence shown here is derived from an EMBL/GenBank/DDBJ whole genome shotgun (WGS) entry which is preliminary data.</text>
</comment>
<feature type="domain" description="Rab3GAP catalytic subunit conserved" evidence="6">
    <location>
        <begin position="887"/>
        <end position="1039"/>
    </location>
</feature>
<proteinExistence type="inferred from homology"/>
<keyword evidence="4" id="KW-0343">GTPase activation</keyword>
<dbReference type="PANTHER" id="PTHR21422:SF9">
    <property type="entry name" value="RAB3 GTPASE-ACTIVATING PROTEIN CATALYTIC SUBUNIT"/>
    <property type="match status" value="1"/>
</dbReference>
<dbReference type="GO" id="GO:0005737">
    <property type="term" value="C:cytoplasm"/>
    <property type="evidence" value="ECO:0007669"/>
    <property type="project" value="UniProtKB-SubCell"/>
</dbReference>
<evidence type="ECO:0000313" key="8">
    <source>
        <dbReference type="Proteomes" id="UP001151516"/>
    </source>
</evidence>
<reference evidence="7" key="1">
    <citation type="submission" date="2022-07" db="EMBL/GenBank/DDBJ databases">
        <title>Phylogenomic reconstructions and comparative analyses of Kickxellomycotina fungi.</title>
        <authorList>
            <person name="Reynolds N.K."/>
            <person name="Stajich J.E."/>
            <person name="Barry K."/>
            <person name="Grigoriev I.V."/>
            <person name="Crous P."/>
            <person name="Smith M.E."/>
        </authorList>
    </citation>
    <scope>NUCLEOTIDE SEQUENCE</scope>
    <source>
        <strain evidence="7">CBS 109367</strain>
    </source>
</reference>
<keyword evidence="8" id="KW-1185">Reference proteome</keyword>
<dbReference type="OrthoDB" id="17346at2759"/>
<dbReference type="Pfam" id="PF13890">
    <property type="entry name" value="Rab3-GTPase_cat"/>
    <property type="match status" value="1"/>
</dbReference>
<dbReference type="Proteomes" id="UP001151516">
    <property type="component" value="Unassembled WGS sequence"/>
</dbReference>
<gene>
    <name evidence="7" type="ORF">IWW39_002833</name>
</gene>